<keyword evidence="2" id="KW-1185">Reference proteome</keyword>
<sequence>TLPCLVPTVQFSTMPAGLPELIISHGFSSRWLLPQWGSLLTIFHRYPIELKR</sequence>
<accession>A0A2P5AI49</accession>
<proteinExistence type="predicted"/>
<evidence type="ECO:0000313" key="2">
    <source>
        <dbReference type="Proteomes" id="UP000237105"/>
    </source>
</evidence>
<dbReference type="AlphaFoldDB" id="A0A2P5AI49"/>
<feature type="non-terminal residue" evidence="1">
    <location>
        <position position="1"/>
    </location>
</feature>
<evidence type="ECO:0000313" key="1">
    <source>
        <dbReference type="EMBL" id="PON36201.1"/>
    </source>
</evidence>
<organism evidence="1 2">
    <name type="scientific">Parasponia andersonii</name>
    <name type="common">Sponia andersonii</name>
    <dbReference type="NCBI Taxonomy" id="3476"/>
    <lineage>
        <taxon>Eukaryota</taxon>
        <taxon>Viridiplantae</taxon>
        <taxon>Streptophyta</taxon>
        <taxon>Embryophyta</taxon>
        <taxon>Tracheophyta</taxon>
        <taxon>Spermatophyta</taxon>
        <taxon>Magnoliopsida</taxon>
        <taxon>eudicotyledons</taxon>
        <taxon>Gunneridae</taxon>
        <taxon>Pentapetalae</taxon>
        <taxon>rosids</taxon>
        <taxon>fabids</taxon>
        <taxon>Rosales</taxon>
        <taxon>Cannabaceae</taxon>
        <taxon>Parasponia</taxon>
    </lineage>
</organism>
<reference evidence="2" key="1">
    <citation type="submission" date="2016-06" db="EMBL/GenBank/DDBJ databases">
        <title>Parallel loss of symbiosis genes in relatives of nitrogen-fixing non-legume Parasponia.</title>
        <authorList>
            <person name="Van Velzen R."/>
            <person name="Holmer R."/>
            <person name="Bu F."/>
            <person name="Rutten L."/>
            <person name="Van Zeijl A."/>
            <person name="Liu W."/>
            <person name="Santuari L."/>
            <person name="Cao Q."/>
            <person name="Sharma T."/>
            <person name="Shen D."/>
            <person name="Roswanjaya Y."/>
            <person name="Wardhani T."/>
            <person name="Kalhor M.S."/>
            <person name="Jansen J."/>
            <person name="Van den Hoogen J."/>
            <person name="Gungor B."/>
            <person name="Hartog M."/>
            <person name="Hontelez J."/>
            <person name="Verver J."/>
            <person name="Yang W.-C."/>
            <person name="Schijlen E."/>
            <person name="Repin R."/>
            <person name="Schilthuizen M."/>
            <person name="Schranz E."/>
            <person name="Heidstra R."/>
            <person name="Miyata K."/>
            <person name="Fedorova E."/>
            <person name="Kohlen W."/>
            <person name="Bisseling T."/>
            <person name="Smit S."/>
            <person name="Geurts R."/>
        </authorList>
    </citation>
    <scope>NUCLEOTIDE SEQUENCE [LARGE SCALE GENOMIC DNA]</scope>
    <source>
        <strain evidence="2">cv. WU1-14</strain>
    </source>
</reference>
<name>A0A2P5AI49_PARAD</name>
<comment type="caution">
    <text evidence="1">The sequence shown here is derived from an EMBL/GenBank/DDBJ whole genome shotgun (WGS) entry which is preliminary data.</text>
</comment>
<protein>
    <submittedName>
        <fullName evidence="1">Uncharacterized protein</fullName>
    </submittedName>
</protein>
<gene>
    <name evidence="1" type="ORF">PanWU01x14_330310</name>
</gene>
<dbReference type="EMBL" id="JXTB01000579">
    <property type="protein sequence ID" value="PON36201.1"/>
    <property type="molecule type" value="Genomic_DNA"/>
</dbReference>
<dbReference type="Proteomes" id="UP000237105">
    <property type="component" value="Unassembled WGS sequence"/>
</dbReference>